<protein>
    <submittedName>
        <fullName evidence="2">22269_t:CDS:1</fullName>
    </submittedName>
</protein>
<proteinExistence type="predicted"/>
<gene>
    <name evidence="2" type="ORF">CPELLU_LOCUS20350</name>
</gene>
<organism evidence="2 3">
    <name type="scientific">Cetraspora pellucida</name>
    <dbReference type="NCBI Taxonomy" id="1433469"/>
    <lineage>
        <taxon>Eukaryota</taxon>
        <taxon>Fungi</taxon>
        <taxon>Fungi incertae sedis</taxon>
        <taxon>Mucoromycota</taxon>
        <taxon>Glomeromycotina</taxon>
        <taxon>Glomeromycetes</taxon>
        <taxon>Diversisporales</taxon>
        <taxon>Gigasporaceae</taxon>
        <taxon>Cetraspora</taxon>
    </lineage>
</organism>
<keyword evidence="3" id="KW-1185">Reference proteome</keyword>
<sequence length="40" mass="4640">EKPIEIQAKETAIKIDNYEEKLNKILDALEKLNLNQDKGE</sequence>
<evidence type="ECO:0000313" key="3">
    <source>
        <dbReference type="Proteomes" id="UP000789759"/>
    </source>
</evidence>
<feature type="coiled-coil region" evidence="1">
    <location>
        <begin position="8"/>
        <end position="35"/>
    </location>
</feature>
<evidence type="ECO:0000313" key="2">
    <source>
        <dbReference type="EMBL" id="CAG8827973.1"/>
    </source>
</evidence>
<dbReference type="EMBL" id="CAJVQA010059842">
    <property type="protein sequence ID" value="CAG8827973.1"/>
    <property type="molecule type" value="Genomic_DNA"/>
</dbReference>
<accession>A0A9N9KGM7</accession>
<dbReference type="AlphaFoldDB" id="A0A9N9KGM7"/>
<evidence type="ECO:0000256" key="1">
    <source>
        <dbReference type="SAM" id="Coils"/>
    </source>
</evidence>
<feature type="non-terminal residue" evidence="2">
    <location>
        <position position="40"/>
    </location>
</feature>
<comment type="caution">
    <text evidence="2">The sequence shown here is derived from an EMBL/GenBank/DDBJ whole genome shotgun (WGS) entry which is preliminary data.</text>
</comment>
<keyword evidence="1" id="KW-0175">Coiled coil</keyword>
<dbReference type="Proteomes" id="UP000789759">
    <property type="component" value="Unassembled WGS sequence"/>
</dbReference>
<name>A0A9N9KGM7_9GLOM</name>
<reference evidence="2" key="1">
    <citation type="submission" date="2021-06" db="EMBL/GenBank/DDBJ databases">
        <authorList>
            <person name="Kallberg Y."/>
            <person name="Tangrot J."/>
            <person name="Rosling A."/>
        </authorList>
    </citation>
    <scope>NUCLEOTIDE SEQUENCE</scope>
    <source>
        <strain evidence="2">FL966</strain>
    </source>
</reference>